<reference evidence="1" key="1">
    <citation type="submission" date="2020-11" db="EMBL/GenBank/DDBJ databases">
        <title>Bacterial whole genome sequence for Panacibacter sp. DH6.</title>
        <authorList>
            <person name="Le V."/>
            <person name="Ko S."/>
            <person name="Ahn C.-Y."/>
            <person name="Oh H.-M."/>
        </authorList>
    </citation>
    <scope>NUCLEOTIDE SEQUENCE</scope>
    <source>
        <strain evidence="1">DH6</strain>
    </source>
</reference>
<dbReference type="AlphaFoldDB" id="A0A931E6Q8"/>
<keyword evidence="1" id="KW-0378">Hydrolase</keyword>
<comment type="caution">
    <text evidence="1">The sequence shown here is derived from an EMBL/GenBank/DDBJ whole genome shotgun (WGS) entry which is preliminary data.</text>
</comment>
<accession>A0A931E6Q8</accession>
<keyword evidence="2" id="KW-1185">Reference proteome</keyword>
<sequence length="453" mass="52069">MIDNNTQQQLKNIWNDYLKTENRVVDTKGRPYDDIDKSRKKAIIEIRQMIDAFLQGRLELRDFKTNLDSYNKQHNYWGFTAAKGQMFFNLLTRSSAGDMPNLVNLLKKVLAEPDSLEDALQKMTLIFNYAGAYKQTATDKRLVANPMSSAYFLSYFWQIHNPEKWPVMYSSIIISFEKLGIWQSHATSYDNYRFFYGLNEEIKRIISQHAGQPVTNWDIEHALWYFAGTVTVNSKQLKPKRMRTAQAEQTVIEEPVLVEAPALEAGFALSDYLIPRIARLVELGASADKSGSAKGHEFERMVGETFAQLDFDVETLGQGMGREPDAILKYPAEHIAFIVDAKAYTNGYALGTDDRAIREYINYYCPRLKAAGYTRIGFIIVSNAFRSDMKEFVNEITWTTDVKRFLLLTSEALLHLVAYKTKDKIPVTQIVEKLISFDKIITKEMIIEEFGDY</sequence>
<keyword evidence="1" id="KW-0540">Nuclease</keyword>
<organism evidence="1 2">
    <name type="scientific">Panacibacter microcysteis</name>
    <dbReference type="NCBI Taxonomy" id="2793269"/>
    <lineage>
        <taxon>Bacteria</taxon>
        <taxon>Pseudomonadati</taxon>
        <taxon>Bacteroidota</taxon>
        <taxon>Chitinophagia</taxon>
        <taxon>Chitinophagales</taxon>
        <taxon>Chitinophagaceae</taxon>
        <taxon>Panacibacter</taxon>
    </lineage>
</organism>
<evidence type="ECO:0000313" key="2">
    <source>
        <dbReference type="Proteomes" id="UP000628448"/>
    </source>
</evidence>
<dbReference type="EMBL" id="JADWYR010000002">
    <property type="protein sequence ID" value="MBG9377192.1"/>
    <property type="molecule type" value="Genomic_DNA"/>
</dbReference>
<dbReference type="Gene3D" id="3.40.91.30">
    <property type="match status" value="1"/>
</dbReference>
<evidence type="ECO:0000313" key="1">
    <source>
        <dbReference type="EMBL" id="MBG9377192.1"/>
    </source>
</evidence>
<name>A0A931E6Q8_9BACT</name>
<proteinExistence type="predicted"/>
<gene>
    <name evidence="1" type="ORF">I5907_13190</name>
</gene>
<dbReference type="Proteomes" id="UP000628448">
    <property type="component" value="Unassembled WGS sequence"/>
</dbReference>
<protein>
    <submittedName>
        <fullName evidence="1">Restriction endonuclease</fullName>
    </submittedName>
</protein>
<keyword evidence="1" id="KW-0255">Endonuclease</keyword>
<dbReference type="GO" id="GO:0004519">
    <property type="term" value="F:endonuclease activity"/>
    <property type="evidence" value="ECO:0007669"/>
    <property type="project" value="UniProtKB-KW"/>
</dbReference>